<dbReference type="EMBL" id="KQ981612">
    <property type="protein sequence ID" value="KYN39313.1"/>
    <property type="molecule type" value="Genomic_DNA"/>
</dbReference>
<organism evidence="1 2">
    <name type="scientific">Trachymyrmex septentrionalis</name>
    <dbReference type="NCBI Taxonomy" id="34720"/>
    <lineage>
        <taxon>Eukaryota</taxon>
        <taxon>Metazoa</taxon>
        <taxon>Ecdysozoa</taxon>
        <taxon>Arthropoda</taxon>
        <taxon>Hexapoda</taxon>
        <taxon>Insecta</taxon>
        <taxon>Pterygota</taxon>
        <taxon>Neoptera</taxon>
        <taxon>Endopterygota</taxon>
        <taxon>Hymenoptera</taxon>
        <taxon>Apocrita</taxon>
        <taxon>Aculeata</taxon>
        <taxon>Formicoidea</taxon>
        <taxon>Formicidae</taxon>
        <taxon>Myrmicinae</taxon>
        <taxon>Trachymyrmex</taxon>
    </lineage>
</organism>
<accession>A0A151JWZ5</accession>
<protein>
    <submittedName>
        <fullName evidence="1">Uncharacterized protein</fullName>
    </submittedName>
</protein>
<gene>
    <name evidence="1" type="ORF">ALC56_06300</name>
</gene>
<dbReference type="AlphaFoldDB" id="A0A151JWZ5"/>
<name>A0A151JWZ5_9HYME</name>
<feature type="non-terminal residue" evidence="1">
    <location>
        <position position="1"/>
    </location>
</feature>
<sequence length="215" mass="24586">SKIFNLLNNLQVLAKKQSLDFDTPGILNDVDYYRLTGISVRNFVNLFTYVTDKIRSISIKSTRTCLELFEGKDVAILVADAIYLYMDSITTLEEYGLISKMLHFLKQEGNMLSVNKFRLVIKICWIVKSINGLIKTWKMLANVFSNIQINDLQKIVEDERWFRKTTILEKIQATSRDFSRLTFLGAEKRAAIAAVDIENMEAENAVVAEDAVAEE</sequence>
<dbReference type="Proteomes" id="UP000078541">
    <property type="component" value="Unassembled WGS sequence"/>
</dbReference>
<evidence type="ECO:0000313" key="1">
    <source>
        <dbReference type="EMBL" id="KYN39313.1"/>
    </source>
</evidence>
<keyword evidence="2" id="KW-1185">Reference proteome</keyword>
<reference evidence="1 2" key="1">
    <citation type="submission" date="2016-03" db="EMBL/GenBank/DDBJ databases">
        <title>Trachymyrmex septentrionalis WGS genome.</title>
        <authorList>
            <person name="Nygaard S."/>
            <person name="Hu H."/>
            <person name="Boomsma J."/>
            <person name="Zhang G."/>
        </authorList>
    </citation>
    <scope>NUCLEOTIDE SEQUENCE [LARGE SCALE GENOMIC DNA]</scope>
    <source>
        <strain evidence="1">Tsep2-gDNA-1</strain>
        <tissue evidence="1">Whole body</tissue>
    </source>
</reference>
<proteinExistence type="predicted"/>
<evidence type="ECO:0000313" key="2">
    <source>
        <dbReference type="Proteomes" id="UP000078541"/>
    </source>
</evidence>